<evidence type="ECO:0000259" key="1">
    <source>
        <dbReference type="Pfam" id="PF21601"/>
    </source>
</evidence>
<dbReference type="RefSeq" id="WP_014222323.1">
    <property type="nucleotide sequence ID" value="NZ_LWBO01000001.1"/>
</dbReference>
<keyword evidence="3" id="KW-1185">Reference proteome</keyword>
<dbReference type="Pfam" id="PF21601">
    <property type="entry name" value="GldM_2nd"/>
    <property type="match status" value="1"/>
</dbReference>
<protein>
    <recommendedName>
        <fullName evidence="1">Gliding motility-associated protein GldM first immunoglobulin-like domain-containing protein</fullName>
    </recommendedName>
</protein>
<feature type="domain" description="Gliding motility-associated protein GldM first immunoglobulin-like" evidence="1">
    <location>
        <begin position="230"/>
        <end position="320"/>
    </location>
</feature>
<reference evidence="2 3" key="1">
    <citation type="submission" date="2016-04" db="EMBL/GenBank/DDBJ databases">
        <authorList>
            <person name="Chen L."/>
            <person name="Zhuang W."/>
            <person name="Wang G."/>
        </authorList>
    </citation>
    <scope>NUCLEOTIDE SEQUENCE [LARGE SCALE GENOMIC DNA]</scope>
    <source>
        <strain evidence="3">GR20</strain>
    </source>
</reference>
<evidence type="ECO:0000313" key="3">
    <source>
        <dbReference type="Proteomes" id="UP000192277"/>
    </source>
</evidence>
<comment type="caution">
    <text evidence="2">The sequence shown here is derived from an EMBL/GenBank/DDBJ whole genome shotgun (WGS) entry which is preliminary data.</text>
</comment>
<dbReference type="Proteomes" id="UP000192277">
    <property type="component" value="Unassembled WGS sequence"/>
</dbReference>
<dbReference type="PROSITE" id="PS51257">
    <property type="entry name" value="PROKAR_LIPOPROTEIN"/>
    <property type="match status" value="1"/>
</dbReference>
<evidence type="ECO:0000313" key="2">
    <source>
        <dbReference type="EMBL" id="OQP54790.1"/>
    </source>
</evidence>
<name>A0ABX3P5H9_9BACT</name>
<proteinExistence type="predicted"/>
<organism evidence="2 3">
    <name type="scientific">Niastella koreensis</name>
    <dbReference type="NCBI Taxonomy" id="354356"/>
    <lineage>
        <taxon>Bacteria</taxon>
        <taxon>Pseudomonadati</taxon>
        <taxon>Bacteroidota</taxon>
        <taxon>Chitinophagia</taxon>
        <taxon>Chitinophagales</taxon>
        <taxon>Chitinophagaceae</taxon>
        <taxon>Niastella</taxon>
    </lineage>
</organism>
<dbReference type="EMBL" id="LWBO01000001">
    <property type="protein sequence ID" value="OQP54790.1"/>
    <property type="molecule type" value="Genomic_DNA"/>
</dbReference>
<sequence>MKKALIISAVIVVLLIGCRPEENRKQLKAINRSMEFANEALNDANTLGYEDLMAGEPDVNIAVYTEKWKIKSKRIKSFADSVKGLLKIIKSDLIKQSDGLKKEHVPVVKQLNDINGLGNQLLNKLISFKDSCPVVIYSGEDTVTRSYFISDFKRYLKTAPLLPQYEDNLSVDQQYNYKKKWLEGSFGSNSTLMVMIALNKVESDVLTSEKHFIDYCQSRHSRGFVETYSMFRVIATLSSSYVKAGQPIDVYAGVGSFTVVSKGRITIDGKEVALDAEGVAEYKFVATGKPGRHSVPVTIEFTKVDGSKQTVSKNAKYIIAEN</sequence>
<gene>
    <name evidence="2" type="ORF">A4D02_00225</name>
</gene>
<dbReference type="InterPro" id="IPR048405">
    <property type="entry name" value="GldM_Ig-like-1"/>
</dbReference>
<accession>A0ABX3P5H9</accession>